<dbReference type="InterPro" id="IPR038885">
    <property type="entry name" value="PLB1"/>
</dbReference>
<feature type="non-terminal residue" evidence="2">
    <location>
        <position position="1"/>
    </location>
</feature>
<dbReference type="GO" id="GO:0004620">
    <property type="term" value="F:phospholipase activity"/>
    <property type="evidence" value="ECO:0007669"/>
    <property type="project" value="InterPro"/>
</dbReference>
<organism evidence="2 3">
    <name type="scientific">Ladona fulva</name>
    <name type="common">Scarce chaser dragonfly</name>
    <name type="synonym">Libellula fulva</name>
    <dbReference type="NCBI Taxonomy" id="123851"/>
    <lineage>
        <taxon>Eukaryota</taxon>
        <taxon>Metazoa</taxon>
        <taxon>Ecdysozoa</taxon>
        <taxon>Arthropoda</taxon>
        <taxon>Hexapoda</taxon>
        <taxon>Insecta</taxon>
        <taxon>Pterygota</taxon>
        <taxon>Palaeoptera</taxon>
        <taxon>Odonata</taxon>
        <taxon>Epiprocta</taxon>
        <taxon>Anisoptera</taxon>
        <taxon>Libelluloidea</taxon>
        <taxon>Libellulidae</taxon>
        <taxon>Ladona</taxon>
    </lineage>
</organism>
<feature type="chain" id="PRO_5035471026" evidence="1">
    <location>
        <begin position="21"/>
        <end position="172"/>
    </location>
</feature>
<dbReference type="AlphaFoldDB" id="A0A8K0PE35"/>
<evidence type="ECO:0000256" key="1">
    <source>
        <dbReference type="SAM" id="SignalP"/>
    </source>
</evidence>
<evidence type="ECO:0000313" key="3">
    <source>
        <dbReference type="Proteomes" id="UP000792457"/>
    </source>
</evidence>
<dbReference type="PANTHER" id="PTHR21325:SF31">
    <property type="entry name" value="GH22081P-RELATED"/>
    <property type="match status" value="1"/>
</dbReference>
<gene>
    <name evidence="2" type="ORF">J437_LFUL019491</name>
</gene>
<name>A0A8K0PE35_LADFU</name>
<dbReference type="Proteomes" id="UP000792457">
    <property type="component" value="Unassembled WGS sequence"/>
</dbReference>
<dbReference type="GO" id="GO:0006644">
    <property type="term" value="P:phospholipid metabolic process"/>
    <property type="evidence" value="ECO:0007669"/>
    <property type="project" value="TreeGrafter"/>
</dbReference>
<dbReference type="InterPro" id="IPR001087">
    <property type="entry name" value="GDSL"/>
</dbReference>
<feature type="signal peptide" evidence="1">
    <location>
        <begin position="1"/>
        <end position="20"/>
    </location>
</feature>
<dbReference type="PANTHER" id="PTHR21325">
    <property type="entry name" value="PHOSPHOLIPASE B, PLB1"/>
    <property type="match status" value="1"/>
</dbReference>
<reference evidence="2" key="2">
    <citation type="submission" date="2017-10" db="EMBL/GenBank/DDBJ databases">
        <title>Ladona fulva Genome sequencing and assembly.</title>
        <authorList>
            <person name="Murali S."/>
            <person name="Richards S."/>
            <person name="Bandaranaike D."/>
            <person name="Bellair M."/>
            <person name="Blankenburg K."/>
            <person name="Chao H."/>
            <person name="Dinh H."/>
            <person name="Doddapaneni H."/>
            <person name="Dugan-Rocha S."/>
            <person name="Elkadiri S."/>
            <person name="Gnanaolivu R."/>
            <person name="Hernandez B."/>
            <person name="Skinner E."/>
            <person name="Javaid M."/>
            <person name="Lee S."/>
            <person name="Li M."/>
            <person name="Ming W."/>
            <person name="Munidasa M."/>
            <person name="Muniz J."/>
            <person name="Nguyen L."/>
            <person name="Hughes D."/>
            <person name="Osuji N."/>
            <person name="Pu L.-L."/>
            <person name="Puazo M."/>
            <person name="Qu C."/>
            <person name="Quiroz J."/>
            <person name="Raj R."/>
            <person name="Weissenberger G."/>
            <person name="Xin Y."/>
            <person name="Zou X."/>
            <person name="Han Y."/>
            <person name="Worley K."/>
            <person name="Muzny D."/>
            <person name="Gibbs R."/>
        </authorList>
    </citation>
    <scope>NUCLEOTIDE SEQUENCE</scope>
    <source>
        <strain evidence="2">Sampled in the wild</strain>
    </source>
</reference>
<accession>A0A8K0PE35</accession>
<dbReference type="OrthoDB" id="10265800at2759"/>
<dbReference type="Pfam" id="PF00657">
    <property type="entry name" value="Lipase_GDSL"/>
    <property type="match status" value="1"/>
</dbReference>
<reference evidence="2" key="1">
    <citation type="submission" date="2013-04" db="EMBL/GenBank/DDBJ databases">
        <authorList>
            <person name="Qu J."/>
            <person name="Murali S.C."/>
            <person name="Bandaranaike D."/>
            <person name="Bellair M."/>
            <person name="Blankenburg K."/>
            <person name="Chao H."/>
            <person name="Dinh H."/>
            <person name="Doddapaneni H."/>
            <person name="Downs B."/>
            <person name="Dugan-Rocha S."/>
            <person name="Elkadiri S."/>
            <person name="Gnanaolivu R.D."/>
            <person name="Hernandez B."/>
            <person name="Javaid M."/>
            <person name="Jayaseelan J.C."/>
            <person name="Lee S."/>
            <person name="Li M."/>
            <person name="Ming W."/>
            <person name="Munidasa M."/>
            <person name="Muniz J."/>
            <person name="Nguyen L."/>
            <person name="Ongeri F."/>
            <person name="Osuji N."/>
            <person name="Pu L.-L."/>
            <person name="Puazo M."/>
            <person name="Qu C."/>
            <person name="Quiroz J."/>
            <person name="Raj R."/>
            <person name="Weissenberger G."/>
            <person name="Xin Y."/>
            <person name="Zou X."/>
            <person name="Han Y."/>
            <person name="Richards S."/>
            <person name="Worley K."/>
            <person name="Muzny D."/>
            <person name="Gibbs R."/>
        </authorList>
    </citation>
    <scope>NUCLEOTIDE SEQUENCE</scope>
    <source>
        <strain evidence="2">Sampled in the wild</strain>
    </source>
</reference>
<comment type="caution">
    <text evidence="2">The sequence shown here is derived from an EMBL/GenBank/DDBJ whole genome shotgun (WGS) entry which is preliminary data.</text>
</comment>
<evidence type="ECO:0000313" key="2">
    <source>
        <dbReference type="EMBL" id="KAG8239899.1"/>
    </source>
</evidence>
<sequence>MVLRKEFLIVLLAMPYLAFGSIKDEAQREVPPSIPFPCDVRGHRSPTPPTSVHSLRPGDIDVIGAIGDSLTAATSALGQTVLDLVTLDNRGVSFSMGGEKSWRQYLTIPNILKEFNPRLIGYSLGDGLSNNKKAQFNVAVSGAMDQDLLHEAKELVRRMRRDPRVDMARHWK</sequence>
<protein>
    <submittedName>
        <fullName evidence="2">Uncharacterized protein</fullName>
    </submittedName>
</protein>
<proteinExistence type="predicted"/>
<keyword evidence="1" id="KW-0732">Signal</keyword>
<keyword evidence="3" id="KW-1185">Reference proteome</keyword>
<dbReference type="EMBL" id="KZ310224">
    <property type="protein sequence ID" value="KAG8239899.1"/>
    <property type="molecule type" value="Genomic_DNA"/>
</dbReference>